<accession>A0A377W4Q4</accession>
<evidence type="ECO:0000256" key="5">
    <source>
        <dbReference type="ARBA" id="ARBA00022692"/>
    </source>
</evidence>
<keyword evidence="6" id="KW-0133">Cell shape</keyword>
<evidence type="ECO:0000256" key="10">
    <source>
        <dbReference type="SAM" id="MobiDB-lite"/>
    </source>
</evidence>
<dbReference type="GO" id="GO:0008360">
    <property type="term" value="P:regulation of cell shape"/>
    <property type="evidence" value="ECO:0007669"/>
    <property type="project" value="UniProtKB-KW"/>
</dbReference>
<evidence type="ECO:0000313" key="13">
    <source>
        <dbReference type="Proteomes" id="UP000255099"/>
    </source>
</evidence>
<evidence type="ECO:0000313" key="12">
    <source>
        <dbReference type="EMBL" id="STT49866.1"/>
    </source>
</evidence>
<dbReference type="GO" id="GO:0008658">
    <property type="term" value="F:penicillin binding"/>
    <property type="evidence" value="ECO:0007669"/>
    <property type="project" value="InterPro"/>
</dbReference>
<dbReference type="Pfam" id="PF03717">
    <property type="entry name" value="PBP_dimer"/>
    <property type="match status" value="1"/>
</dbReference>
<dbReference type="Gene3D" id="3.90.1310.10">
    <property type="entry name" value="Penicillin-binding protein 2a (Domain 2)"/>
    <property type="match status" value="1"/>
</dbReference>
<evidence type="ECO:0000256" key="9">
    <source>
        <dbReference type="ARBA" id="ARBA00023316"/>
    </source>
</evidence>
<evidence type="ECO:0000256" key="4">
    <source>
        <dbReference type="ARBA" id="ARBA00022645"/>
    </source>
</evidence>
<dbReference type="SUPFAM" id="SSF56519">
    <property type="entry name" value="Penicillin binding protein dimerisation domain"/>
    <property type="match status" value="1"/>
</dbReference>
<dbReference type="InterPro" id="IPR005311">
    <property type="entry name" value="PBP_dimer"/>
</dbReference>
<keyword evidence="8" id="KW-0472">Membrane</keyword>
<keyword evidence="7" id="KW-0573">Peptidoglycan synthesis</keyword>
<evidence type="ECO:0000256" key="6">
    <source>
        <dbReference type="ARBA" id="ARBA00022960"/>
    </source>
</evidence>
<organism evidence="12 13">
    <name type="scientific">Klebsiella pneumoniae</name>
    <dbReference type="NCBI Taxonomy" id="573"/>
    <lineage>
        <taxon>Bacteria</taxon>
        <taxon>Pseudomonadati</taxon>
        <taxon>Pseudomonadota</taxon>
        <taxon>Gammaproteobacteria</taxon>
        <taxon>Enterobacterales</taxon>
        <taxon>Enterobacteriaceae</taxon>
        <taxon>Klebsiella/Raoultella group</taxon>
        <taxon>Klebsiella</taxon>
        <taxon>Klebsiella pneumoniae complex</taxon>
    </lineage>
</organism>
<feature type="region of interest" description="Disordered" evidence="10">
    <location>
        <begin position="86"/>
        <end position="106"/>
    </location>
</feature>
<name>A0A377W4Q4_KLEPN</name>
<gene>
    <name evidence="12" type="ORF">NCTC9637_04844</name>
</gene>
<keyword evidence="8" id="KW-1133">Transmembrane helix</keyword>
<dbReference type="InterPro" id="IPR050515">
    <property type="entry name" value="Beta-lactam/transpept"/>
</dbReference>
<dbReference type="AlphaFoldDB" id="A0A377W4Q4"/>
<proteinExistence type="predicted"/>
<dbReference type="PANTHER" id="PTHR30627:SF2">
    <property type="entry name" value="PEPTIDOGLYCAN D,D-TRANSPEPTIDASE MRDA"/>
    <property type="match status" value="1"/>
</dbReference>
<dbReference type="GO" id="GO:0071972">
    <property type="term" value="F:peptidoglycan L,D-transpeptidase activity"/>
    <property type="evidence" value="ECO:0007669"/>
    <property type="project" value="TreeGrafter"/>
</dbReference>
<evidence type="ECO:0000256" key="8">
    <source>
        <dbReference type="ARBA" id="ARBA00022989"/>
    </source>
</evidence>
<protein>
    <submittedName>
        <fullName evidence="12">Penicillin-binding protein 2 (PBP-2)</fullName>
    </submittedName>
</protein>
<keyword evidence="4" id="KW-0121">Carboxypeptidase</keyword>
<evidence type="ECO:0000256" key="1">
    <source>
        <dbReference type="ARBA" id="ARBA00004167"/>
    </source>
</evidence>
<sequence length="189" mass="21863">MQIVRFDDYQTRSNENRIKLVPIPPSRGIIYDRNGTPLALNRTIYQLEMMPEKVDNVQQTLDALRDVVDLTDDEHRRFQKGARPLPSFYLDSGKGQPQRSAGGPLCPSNQYRFPGVEVKGYKRRYYPYNSALTHVIGYVSKINDKDVDRLDKRGQAGQPTLDARHWEAGYRALLRGRSARSDRLRKRLK</sequence>
<dbReference type="InterPro" id="IPR036138">
    <property type="entry name" value="PBP_dimer_sf"/>
</dbReference>
<comment type="subcellular location">
    <subcellularLocation>
        <location evidence="2">Cell membrane</location>
    </subcellularLocation>
    <subcellularLocation>
        <location evidence="1">Membrane</location>
        <topology evidence="1">Single-pass membrane protein</topology>
    </subcellularLocation>
</comment>
<dbReference type="Proteomes" id="UP000255099">
    <property type="component" value="Unassembled WGS sequence"/>
</dbReference>
<keyword evidence="4" id="KW-0378">Hydrolase</keyword>
<evidence type="ECO:0000256" key="3">
    <source>
        <dbReference type="ARBA" id="ARBA00022475"/>
    </source>
</evidence>
<evidence type="ECO:0000259" key="11">
    <source>
        <dbReference type="Pfam" id="PF03717"/>
    </source>
</evidence>
<keyword evidence="5" id="KW-0812">Transmembrane</keyword>
<evidence type="ECO:0000256" key="2">
    <source>
        <dbReference type="ARBA" id="ARBA00004236"/>
    </source>
</evidence>
<dbReference type="GO" id="GO:0005886">
    <property type="term" value="C:plasma membrane"/>
    <property type="evidence" value="ECO:0007669"/>
    <property type="project" value="UniProtKB-SubCell"/>
</dbReference>
<keyword evidence="9" id="KW-0961">Cell wall biogenesis/degradation</keyword>
<dbReference type="GO" id="GO:0009252">
    <property type="term" value="P:peptidoglycan biosynthetic process"/>
    <property type="evidence" value="ECO:0007669"/>
    <property type="project" value="UniProtKB-KW"/>
</dbReference>
<dbReference type="GO" id="GO:0071555">
    <property type="term" value="P:cell wall organization"/>
    <property type="evidence" value="ECO:0007669"/>
    <property type="project" value="UniProtKB-KW"/>
</dbReference>
<keyword evidence="3" id="KW-1003">Cell membrane</keyword>
<feature type="domain" description="Penicillin-binding protein dimerisation" evidence="11">
    <location>
        <begin position="22"/>
        <end position="176"/>
    </location>
</feature>
<evidence type="ECO:0000256" key="7">
    <source>
        <dbReference type="ARBA" id="ARBA00022984"/>
    </source>
</evidence>
<keyword evidence="4" id="KW-0645">Protease</keyword>
<dbReference type="EMBL" id="UGLB01000003">
    <property type="protein sequence ID" value="STT49866.1"/>
    <property type="molecule type" value="Genomic_DNA"/>
</dbReference>
<dbReference type="PANTHER" id="PTHR30627">
    <property type="entry name" value="PEPTIDOGLYCAN D,D-TRANSPEPTIDASE"/>
    <property type="match status" value="1"/>
</dbReference>
<reference evidence="12 13" key="1">
    <citation type="submission" date="2018-06" db="EMBL/GenBank/DDBJ databases">
        <authorList>
            <consortium name="Pathogen Informatics"/>
            <person name="Doyle S."/>
        </authorList>
    </citation>
    <scope>NUCLEOTIDE SEQUENCE [LARGE SCALE GENOMIC DNA]</scope>
    <source>
        <strain evidence="12 13">NCTC9637</strain>
    </source>
</reference>